<proteinExistence type="predicted"/>
<evidence type="ECO:0000313" key="1">
    <source>
        <dbReference type="EMBL" id="CAA9351786.1"/>
    </source>
</evidence>
<accession>A0A6J4M7E2</accession>
<name>A0A6J4M7E2_9ACTN</name>
<dbReference type="AlphaFoldDB" id="A0A6J4M7E2"/>
<organism evidence="1">
    <name type="scientific">uncultured Nocardioidaceae bacterium</name>
    <dbReference type="NCBI Taxonomy" id="253824"/>
    <lineage>
        <taxon>Bacteria</taxon>
        <taxon>Bacillati</taxon>
        <taxon>Actinomycetota</taxon>
        <taxon>Actinomycetes</taxon>
        <taxon>Propionibacteriales</taxon>
        <taxon>Nocardioidaceae</taxon>
        <taxon>environmental samples</taxon>
    </lineage>
</organism>
<reference evidence="1" key="1">
    <citation type="submission" date="2020-02" db="EMBL/GenBank/DDBJ databases">
        <authorList>
            <person name="Meier V. D."/>
        </authorList>
    </citation>
    <scope>NUCLEOTIDE SEQUENCE</scope>
    <source>
        <strain evidence="1">AVDCRST_MAG34</strain>
    </source>
</reference>
<gene>
    <name evidence="1" type="ORF">AVDCRST_MAG34-1815</name>
</gene>
<sequence length="104" mass="11126">MTEDPKPDHPNVYRLWPISPCAAAAAGSPLCTVTGTLGPGRGDSANTDVLSRHLDDWRRLESAARERGDVARADELARVVSDYETEVAARTEATNGDLRHQGGG</sequence>
<dbReference type="EMBL" id="CADCUI010000039">
    <property type="protein sequence ID" value="CAA9351786.1"/>
    <property type="molecule type" value="Genomic_DNA"/>
</dbReference>
<protein>
    <submittedName>
        <fullName evidence="1">Uncharacterized protein</fullName>
    </submittedName>
</protein>